<feature type="compositionally biased region" description="Basic and acidic residues" evidence="6">
    <location>
        <begin position="258"/>
        <end position="267"/>
    </location>
</feature>
<dbReference type="PANTHER" id="PTHR21964">
    <property type="entry name" value="BREAST CANCER METASTASIS-SUPPRESSOR 1"/>
    <property type="match status" value="1"/>
</dbReference>
<comment type="caution">
    <text evidence="7">The sequence shown here is derived from an EMBL/GenBank/DDBJ whole genome shotgun (WGS) entry which is preliminary data.</text>
</comment>
<keyword evidence="2" id="KW-0678">Repressor</keyword>
<dbReference type="SMART" id="SM01401">
    <property type="entry name" value="Sds3"/>
    <property type="match status" value="1"/>
</dbReference>
<feature type="compositionally biased region" description="Basic and acidic residues" evidence="6">
    <location>
        <begin position="48"/>
        <end position="65"/>
    </location>
</feature>
<accession>A0ABR4BL81</accession>
<organism evidence="7 8">
    <name type="scientific">Lepraria finkii</name>
    <dbReference type="NCBI Taxonomy" id="1340010"/>
    <lineage>
        <taxon>Eukaryota</taxon>
        <taxon>Fungi</taxon>
        <taxon>Dikarya</taxon>
        <taxon>Ascomycota</taxon>
        <taxon>Pezizomycotina</taxon>
        <taxon>Lecanoromycetes</taxon>
        <taxon>OSLEUM clade</taxon>
        <taxon>Lecanoromycetidae</taxon>
        <taxon>Lecanorales</taxon>
        <taxon>Lecanorineae</taxon>
        <taxon>Stereocaulaceae</taxon>
        <taxon>Lepraria</taxon>
    </lineage>
</organism>
<keyword evidence="8" id="KW-1185">Reference proteome</keyword>
<evidence type="ECO:0000313" key="7">
    <source>
        <dbReference type="EMBL" id="KAL2058557.1"/>
    </source>
</evidence>
<feature type="compositionally biased region" description="Polar residues" evidence="6">
    <location>
        <begin position="128"/>
        <end position="137"/>
    </location>
</feature>
<name>A0ABR4BL81_9LECA</name>
<protein>
    <submittedName>
        <fullName evidence="7">Uncharacterized protein</fullName>
    </submittedName>
</protein>
<feature type="region of interest" description="Disordered" evidence="6">
    <location>
        <begin position="218"/>
        <end position="280"/>
    </location>
</feature>
<evidence type="ECO:0000256" key="1">
    <source>
        <dbReference type="ARBA" id="ARBA00004123"/>
    </source>
</evidence>
<feature type="compositionally biased region" description="Polar residues" evidence="6">
    <location>
        <begin position="87"/>
        <end position="98"/>
    </location>
</feature>
<dbReference type="EMBL" id="JBHFEH010000002">
    <property type="protein sequence ID" value="KAL2058557.1"/>
    <property type="molecule type" value="Genomic_DNA"/>
</dbReference>
<feature type="compositionally biased region" description="Basic residues" evidence="6">
    <location>
        <begin position="230"/>
        <end position="240"/>
    </location>
</feature>
<keyword evidence="4" id="KW-0804">Transcription</keyword>
<dbReference type="InterPro" id="IPR013907">
    <property type="entry name" value="Sds3"/>
</dbReference>
<sequence length="733" mass="80242">MATNTATPLLSMTSDHLSYTVPEVAMSSEHPQEPQANADDGSSSLSELGERVGHDEAHVASRDDSEANDTEAETERLEDSPHKQRKSQNVVLTSTNGIYSDRESAPAVRTISGEIGDNGHLSDGGRFGQTSDISSLADSGEEIGKALSASLSSPRKRKRSSFEEDSLSDHDPLKDPSTRLFSDTAATLVGNASLDASGDEDDQEAIIDTEALPSSYIKSRKAQYVPTRQKYQKGKRKGKKTRDDRTEDTGGSVTGAELRSEQREGHEAGYSNGEDMEVDDTGDVPEVDNLVKTEEGVLQKRTALDSLNAMEKCFAKLRDKLFDEQLGKCNEELAMLEQYTPIHPELVAMKEVIDQRRDQKVEVEHTWLKYRLQTLQRESVANKAQAHSQFMQTAREVRASNLDQLNKEFYQLQRERRSCEDDVPDYMYSFTTRRSQQITEQTAYNAEVSILSGVAKHLGFPAAPDIRKARPQEIEDDLRIMGIAPGALRTFQNQPPALKTSLSATAGFHRQRPAAEEHFLEQTPWANPQHPSHHQQRQQMHRQVSALSRAATPSTTPAGQRRVIDLTEPQGSVSTIAEPQSGPNSSMAPTPGTGEAARLMQSDLHRVVGKNFVDSTPSKIMGGPSEAPPVSQSLPGAMTDNGKAPQVSKSPSLSRQISQEAHTPSAAIAKPLPFMHTGGSSSTPGIRASTPVRYPVIKSEDASQLSRRSPLPHQYHTPARVSTVGNGQNRFAA</sequence>
<feature type="region of interest" description="Disordered" evidence="6">
    <location>
        <begin position="616"/>
        <end position="649"/>
    </location>
</feature>
<comment type="subcellular location">
    <subcellularLocation>
        <location evidence="1">Nucleus</location>
    </subcellularLocation>
</comment>
<feature type="compositionally biased region" description="Polar residues" evidence="6">
    <location>
        <begin position="723"/>
        <end position="733"/>
    </location>
</feature>
<feature type="region of interest" description="Disordered" evidence="6">
    <location>
        <begin position="524"/>
        <end position="595"/>
    </location>
</feature>
<evidence type="ECO:0000313" key="8">
    <source>
        <dbReference type="Proteomes" id="UP001590951"/>
    </source>
</evidence>
<evidence type="ECO:0000256" key="6">
    <source>
        <dbReference type="SAM" id="MobiDB-lite"/>
    </source>
</evidence>
<feature type="region of interest" description="Disordered" evidence="6">
    <location>
        <begin position="700"/>
        <end position="733"/>
    </location>
</feature>
<keyword evidence="5" id="KW-0539">Nucleus</keyword>
<feature type="compositionally biased region" description="Basic and acidic residues" evidence="6">
    <location>
        <begin position="73"/>
        <end position="82"/>
    </location>
</feature>
<evidence type="ECO:0000256" key="4">
    <source>
        <dbReference type="ARBA" id="ARBA00023163"/>
    </source>
</evidence>
<feature type="region of interest" description="Disordered" evidence="6">
    <location>
        <begin position="20"/>
        <end position="179"/>
    </location>
</feature>
<reference evidence="7 8" key="1">
    <citation type="submission" date="2024-09" db="EMBL/GenBank/DDBJ databases">
        <title>Rethinking Asexuality: The Enigmatic Case of Functional Sexual Genes in Lepraria (Stereocaulaceae).</title>
        <authorList>
            <person name="Doellman M."/>
            <person name="Sun Y."/>
            <person name="Barcenas-Pena A."/>
            <person name="Lumbsch H.T."/>
            <person name="Grewe F."/>
        </authorList>
    </citation>
    <scope>NUCLEOTIDE SEQUENCE [LARGE SCALE GENOMIC DNA]</scope>
    <source>
        <strain evidence="7 8">Grewe 0041</strain>
    </source>
</reference>
<feature type="compositionally biased region" description="Basic and acidic residues" evidence="6">
    <location>
        <begin position="167"/>
        <end position="177"/>
    </location>
</feature>
<dbReference type="Pfam" id="PF08598">
    <property type="entry name" value="Sds3"/>
    <property type="match status" value="1"/>
</dbReference>
<proteinExistence type="predicted"/>
<keyword evidence="3" id="KW-0805">Transcription regulation</keyword>
<evidence type="ECO:0000256" key="2">
    <source>
        <dbReference type="ARBA" id="ARBA00022491"/>
    </source>
</evidence>
<feature type="compositionally biased region" description="Polar residues" evidence="6">
    <location>
        <begin position="569"/>
        <end position="588"/>
    </location>
</feature>
<gene>
    <name evidence="7" type="ORF">ABVK25_001285</name>
</gene>
<evidence type="ECO:0000256" key="3">
    <source>
        <dbReference type="ARBA" id="ARBA00023015"/>
    </source>
</evidence>
<evidence type="ECO:0000256" key="5">
    <source>
        <dbReference type="ARBA" id="ARBA00023242"/>
    </source>
</evidence>
<dbReference type="Proteomes" id="UP001590951">
    <property type="component" value="Unassembled WGS sequence"/>
</dbReference>
<feature type="compositionally biased region" description="Basic residues" evidence="6">
    <location>
        <begin position="531"/>
        <end position="540"/>
    </location>
</feature>